<dbReference type="Proteomes" id="UP001153332">
    <property type="component" value="Unassembled WGS sequence"/>
</dbReference>
<sequence>MPSNQIIGKRNASALDGYEERIKALYNSLTLDQLKATIDEEAKQKIPKSQYKRKIAQLGLRKYRRTNETNRLAGALAQMPVGSKVFYLGKELSQDEVKRIVSRSRPDIFTQLGSRQMPEGYVIRSPTPEGINNYTADIPFLEFEKTLNGLLEGPRYQHVSRNTGIAPQLLRCRGTPPSGHFEPFVEVRDLGLPSFNSIRLVGNTFFSNNPFALARLGAVMPFSSGNFPSHHDINTANLFLHRQFLFSIANNFAGIDGLTSLQQLDLLQDVSSEMIYQLFRIAKGPTAHSIAQNLFRASIESDSHTLIHSLLSVEGTGLDVNREKIVVGDTTYTPVGRASYLRHRETIRTLIHHDADVNMTYDWRETALAYAVGTTSYTDMHPRHALDIETLKILGNATRAIPLDVISSLIRAKEGDHILYLMQEQSEKFIPEEPDRPHSCYDLGSKNALNILSEENALTVIRALIVFRGKSGLLDDAVYEGYAKLTEKLISKFGVNPDGPTFYLALSGRGGLDFVRRLLSSARSSLHTGTDYPFFTPLSCAIMAGDKKLIDVMRDSGAFEYLHSKPARELAWRATISKGNTEIIDELLQLPHHPPRLYFKYLLVVALRDGNYQSAKESLIRVVKDLFACRWQSGHTNVWSQEPGDSSHDREIYDFCRRLAERASSICAKDGYLEFFKNIRSSDVPEGPKSSKFGGGRVKSPELIELLLDYSINVGSCVADVLRLATPEDGYSLVRRALAESRMPYQDALLIAVKQRNEKLIDIILEEADLKAVLNFTTSPPGSDPMDDGTGLLEIAASMGDDHFIKYLLRKGANPNAPKALLVAFQTDRTVFETILTAYKKKYGFRVKDFGSSVLILAIKSKDTELIRKLLEHNADPHGLDGESRWEKGQDVVTPFGYAIITDNSSGFTLVTQFLNHYCCASHVVSGILFHGTRDSRTTAFLAAITTEKIELLQLLAQGNQSIVHAPARGSIRRTALQRAAEIGSIKMVKYLHNLGADINEPPNPVGGATALQLAAIGGFGQIVCYLIEHGANVNAPAATMDGMTALVGAAGKGRIDIVAILLNKGAGRGEDGDEQFERAIKEAEHYGYYATADYLKERWKAQQQGTPQGRDPIEEFIVDISDDD</sequence>
<name>A0ACC2JS11_9PEZI</name>
<reference evidence="1" key="1">
    <citation type="submission" date="2022-12" db="EMBL/GenBank/DDBJ databases">
        <title>Genome Sequence of Lasiodiplodia mahajangana.</title>
        <authorList>
            <person name="Buettner E."/>
        </authorList>
    </citation>
    <scope>NUCLEOTIDE SEQUENCE</scope>
    <source>
        <strain evidence="1">VT137</strain>
    </source>
</reference>
<accession>A0ACC2JS11</accession>
<proteinExistence type="predicted"/>
<protein>
    <submittedName>
        <fullName evidence="1">Uncharacterized protein</fullName>
    </submittedName>
</protein>
<evidence type="ECO:0000313" key="2">
    <source>
        <dbReference type="Proteomes" id="UP001153332"/>
    </source>
</evidence>
<organism evidence="1 2">
    <name type="scientific">Lasiodiplodia mahajangana</name>
    <dbReference type="NCBI Taxonomy" id="1108764"/>
    <lineage>
        <taxon>Eukaryota</taxon>
        <taxon>Fungi</taxon>
        <taxon>Dikarya</taxon>
        <taxon>Ascomycota</taxon>
        <taxon>Pezizomycotina</taxon>
        <taxon>Dothideomycetes</taxon>
        <taxon>Dothideomycetes incertae sedis</taxon>
        <taxon>Botryosphaeriales</taxon>
        <taxon>Botryosphaeriaceae</taxon>
        <taxon>Lasiodiplodia</taxon>
    </lineage>
</organism>
<dbReference type="EMBL" id="JAPUUL010000537">
    <property type="protein sequence ID" value="KAJ8130271.1"/>
    <property type="molecule type" value="Genomic_DNA"/>
</dbReference>
<evidence type="ECO:0000313" key="1">
    <source>
        <dbReference type="EMBL" id="KAJ8130271.1"/>
    </source>
</evidence>
<keyword evidence="2" id="KW-1185">Reference proteome</keyword>
<gene>
    <name evidence="1" type="ORF">O1611_g3357</name>
</gene>
<comment type="caution">
    <text evidence="1">The sequence shown here is derived from an EMBL/GenBank/DDBJ whole genome shotgun (WGS) entry which is preliminary data.</text>
</comment>